<dbReference type="EMBL" id="JYIX01000024">
    <property type="protein sequence ID" value="KJL35180.1"/>
    <property type="molecule type" value="Genomic_DNA"/>
</dbReference>
<evidence type="ECO:0000256" key="1">
    <source>
        <dbReference type="SAM" id="MobiDB-lite"/>
    </source>
</evidence>
<feature type="region of interest" description="Disordered" evidence="1">
    <location>
        <begin position="1"/>
        <end position="23"/>
    </location>
</feature>
<accession>A0A0F0LSG4</accession>
<evidence type="ECO:0000313" key="3">
    <source>
        <dbReference type="Proteomes" id="UP000033740"/>
    </source>
</evidence>
<proteinExistence type="predicted"/>
<protein>
    <submittedName>
        <fullName evidence="2">Antitoxin MazE</fullName>
    </submittedName>
</protein>
<dbReference type="STRING" id="582680.RS86_00563"/>
<dbReference type="PATRIC" id="fig|582680.6.peg.580"/>
<organism evidence="2 3">
    <name type="scientific">Microbacterium azadirachtae</name>
    <dbReference type="NCBI Taxonomy" id="582680"/>
    <lineage>
        <taxon>Bacteria</taxon>
        <taxon>Bacillati</taxon>
        <taxon>Actinomycetota</taxon>
        <taxon>Actinomycetes</taxon>
        <taxon>Micrococcales</taxon>
        <taxon>Microbacteriaceae</taxon>
        <taxon>Microbacterium</taxon>
    </lineage>
</organism>
<keyword evidence="3" id="KW-1185">Reference proteome</keyword>
<dbReference type="AlphaFoldDB" id="A0A0F0LSG4"/>
<reference evidence="2 3" key="1">
    <citation type="submission" date="2015-02" db="EMBL/GenBank/DDBJ databases">
        <title>Draft genome sequences of ten Microbacterium spp. with emphasis on heavy metal contaminated environments.</title>
        <authorList>
            <person name="Corretto E."/>
        </authorList>
    </citation>
    <scope>NUCLEOTIDE SEQUENCE [LARGE SCALE GENOMIC DNA]</scope>
    <source>
        <strain evidence="2 3">ARN176</strain>
    </source>
</reference>
<gene>
    <name evidence="2" type="primary">mazE</name>
    <name evidence="2" type="ORF">RS86_00563</name>
</gene>
<sequence>MSERTQSKSPLPGTPLHVTMSDMGVNERVGEYRRRMRERGFRPMQVWVPDVRSASFAGEAHRQAALIAGAASATEDQAFIEAVSVEWEDE</sequence>
<dbReference type="Proteomes" id="UP000033740">
    <property type="component" value="Unassembled WGS sequence"/>
</dbReference>
<name>A0A0F0LSG4_9MICO</name>
<dbReference type="InterPro" id="IPR021558">
    <property type="entry name" value="MazE-like"/>
</dbReference>
<comment type="caution">
    <text evidence="2">The sequence shown here is derived from an EMBL/GenBank/DDBJ whole genome shotgun (WGS) entry which is preliminary data.</text>
</comment>
<evidence type="ECO:0000313" key="2">
    <source>
        <dbReference type="EMBL" id="KJL35180.1"/>
    </source>
</evidence>
<dbReference type="Pfam" id="PF11455">
    <property type="entry name" value="MazE-like"/>
    <property type="match status" value="1"/>
</dbReference>